<keyword evidence="2" id="KW-0812">Transmembrane</keyword>
<proteinExistence type="predicted"/>
<feature type="transmembrane region" description="Helical" evidence="2">
    <location>
        <begin position="55"/>
        <end position="76"/>
    </location>
</feature>
<sequence>MKRQAYQPILITDASRSQDDQLNSRQKRYVLMMGIRVACLVVGAILVGAKAPLLWLWLPLCGVGMVLIPWLAVLLANDRPPKEEHRLANKLHPRDRANTPPMALPAEEPPTKSSTPNPNRPGPHPHPHPAPRRDLALGARAKRPNRTRPGP</sequence>
<protein>
    <recommendedName>
        <fullName evidence="5">DUF3099 domain-containing protein</fullName>
    </recommendedName>
</protein>
<evidence type="ECO:0000256" key="1">
    <source>
        <dbReference type="SAM" id="MobiDB-lite"/>
    </source>
</evidence>
<feature type="region of interest" description="Disordered" evidence="1">
    <location>
        <begin position="83"/>
        <end position="151"/>
    </location>
</feature>
<keyword evidence="4" id="KW-1185">Reference proteome</keyword>
<reference evidence="4" key="1">
    <citation type="submission" date="2016-06" db="EMBL/GenBank/DDBJ databases">
        <authorList>
            <person name="Varghese N."/>
            <person name="Submissions Spin"/>
        </authorList>
    </citation>
    <scope>NUCLEOTIDE SEQUENCE [LARGE SCALE GENOMIC DNA]</scope>
    <source>
        <strain evidence="4">DSM 43909</strain>
    </source>
</reference>
<keyword evidence="2" id="KW-0472">Membrane</keyword>
<feature type="compositionally biased region" description="Basic residues" evidence="1">
    <location>
        <begin position="140"/>
        <end position="151"/>
    </location>
</feature>
<evidence type="ECO:0000313" key="4">
    <source>
        <dbReference type="Proteomes" id="UP000198242"/>
    </source>
</evidence>
<name>A0A1C4ZD69_MICVI</name>
<evidence type="ECO:0008006" key="5">
    <source>
        <dbReference type="Google" id="ProtNLM"/>
    </source>
</evidence>
<dbReference type="EMBL" id="LT607411">
    <property type="protein sequence ID" value="SCF30641.1"/>
    <property type="molecule type" value="Genomic_DNA"/>
</dbReference>
<dbReference type="InterPro" id="IPR021449">
    <property type="entry name" value="DUF3099"/>
</dbReference>
<dbReference type="Pfam" id="PF11298">
    <property type="entry name" value="DUF3099"/>
    <property type="match status" value="1"/>
</dbReference>
<dbReference type="Proteomes" id="UP000198242">
    <property type="component" value="Chromosome I"/>
</dbReference>
<feature type="compositionally biased region" description="Basic and acidic residues" evidence="1">
    <location>
        <begin position="83"/>
        <end position="97"/>
    </location>
</feature>
<keyword evidence="2" id="KW-1133">Transmembrane helix</keyword>
<evidence type="ECO:0000256" key="2">
    <source>
        <dbReference type="SAM" id="Phobius"/>
    </source>
</evidence>
<organism evidence="3 4">
    <name type="scientific">Micromonospora viridifaciens</name>
    <dbReference type="NCBI Taxonomy" id="1881"/>
    <lineage>
        <taxon>Bacteria</taxon>
        <taxon>Bacillati</taxon>
        <taxon>Actinomycetota</taxon>
        <taxon>Actinomycetes</taxon>
        <taxon>Micromonosporales</taxon>
        <taxon>Micromonosporaceae</taxon>
        <taxon>Micromonospora</taxon>
    </lineage>
</organism>
<dbReference type="AlphaFoldDB" id="A0A1C4ZD69"/>
<gene>
    <name evidence="3" type="ORF">GA0074695_5396</name>
</gene>
<evidence type="ECO:0000313" key="3">
    <source>
        <dbReference type="EMBL" id="SCF30641.1"/>
    </source>
</evidence>
<accession>A0A1C4ZD69</accession>
<feature type="transmembrane region" description="Helical" evidence="2">
    <location>
        <begin position="29"/>
        <end position="49"/>
    </location>
</feature>